<protein>
    <submittedName>
        <fullName evidence="1">Uncharacterized protein</fullName>
    </submittedName>
</protein>
<comment type="caution">
    <text evidence="1">The sequence shown here is derived from an EMBL/GenBank/DDBJ whole genome shotgun (WGS) entry which is preliminary data.</text>
</comment>
<sequence>MIKYMMVADASKKLSNQMKSARDALKLAVQFSRPLADATDLINENIAALQRHSAYLEGRALAVVEIENNLYVPKIKLQLTELKHPITVCTSAQCCEVYLENNKKQHYYKQRCHDPCFLNNVPEDIIGSSDLMYCATMNNQYYCKKCSCHYSKHMHVFYLTRKAEIQEREEDQTGQKVKIRNTLEVMLKELLEKLRVVESEYKQEREVVVRIMAKFSFFLEHNGSPLTEDAYQKYLQYLIARETRYGPDQELVEHYRSMLNDYIHEKDNIKAKTASKGDEAYTLSLEDVFDCAEALYDLKHTGEVLRELYNIQLKCLDSKGDKAGTSSALELNWNKKKSTD</sequence>
<name>A0ACB9TRJ3_HOLOL</name>
<dbReference type="Proteomes" id="UP001056778">
    <property type="component" value="Chromosome 2"/>
</dbReference>
<organism evidence="1 2">
    <name type="scientific">Holotrichia oblita</name>
    <name type="common">Chafer beetle</name>
    <dbReference type="NCBI Taxonomy" id="644536"/>
    <lineage>
        <taxon>Eukaryota</taxon>
        <taxon>Metazoa</taxon>
        <taxon>Ecdysozoa</taxon>
        <taxon>Arthropoda</taxon>
        <taxon>Hexapoda</taxon>
        <taxon>Insecta</taxon>
        <taxon>Pterygota</taxon>
        <taxon>Neoptera</taxon>
        <taxon>Endopterygota</taxon>
        <taxon>Coleoptera</taxon>
        <taxon>Polyphaga</taxon>
        <taxon>Scarabaeiformia</taxon>
        <taxon>Scarabaeidae</taxon>
        <taxon>Melolonthinae</taxon>
        <taxon>Holotrichia</taxon>
    </lineage>
</organism>
<gene>
    <name evidence="1" type="ORF">MML48_2g00001048</name>
</gene>
<evidence type="ECO:0000313" key="2">
    <source>
        <dbReference type="Proteomes" id="UP001056778"/>
    </source>
</evidence>
<accession>A0ACB9TRJ3</accession>
<dbReference type="EMBL" id="CM043016">
    <property type="protein sequence ID" value="KAI4469264.1"/>
    <property type="molecule type" value="Genomic_DNA"/>
</dbReference>
<evidence type="ECO:0000313" key="1">
    <source>
        <dbReference type="EMBL" id="KAI4469264.1"/>
    </source>
</evidence>
<keyword evidence="2" id="KW-1185">Reference proteome</keyword>
<reference evidence="1" key="1">
    <citation type="submission" date="2022-04" db="EMBL/GenBank/DDBJ databases">
        <title>Chromosome-scale genome assembly of Holotrichia oblita Faldermann.</title>
        <authorList>
            <person name="Rongchong L."/>
        </authorList>
    </citation>
    <scope>NUCLEOTIDE SEQUENCE</scope>
    <source>
        <strain evidence="1">81SQS9</strain>
    </source>
</reference>
<proteinExistence type="predicted"/>